<comment type="caution">
    <text evidence="11">The sequence shown here is derived from an EMBL/GenBank/DDBJ whole genome shotgun (WGS) entry which is preliminary data.</text>
</comment>
<dbReference type="GO" id="GO:0005886">
    <property type="term" value="C:plasma membrane"/>
    <property type="evidence" value="ECO:0007669"/>
    <property type="project" value="TreeGrafter"/>
</dbReference>
<evidence type="ECO:0000256" key="8">
    <source>
        <dbReference type="ARBA" id="ARBA00023303"/>
    </source>
</evidence>
<dbReference type="EMBL" id="BRXZ01000601">
    <property type="protein sequence ID" value="GMH48351.1"/>
    <property type="molecule type" value="Genomic_DNA"/>
</dbReference>
<dbReference type="GO" id="GO:0042391">
    <property type="term" value="P:regulation of membrane potential"/>
    <property type="evidence" value="ECO:0007669"/>
    <property type="project" value="TreeGrafter"/>
</dbReference>
<dbReference type="InterPro" id="IPR050818">
    <property type="entry name" value="KCNH_animal-type"/>
</dbReference>
<dbReference type="OrthoDB" id="421226at2759"/>
<dbReference type="PANTHER" id="PTHR10217:SF435">
    <property type="entry name" value="POTASSIUM VOLTAGE-GATED CHANNEL PROTEIN EAG"/>
    <property type="match status" value="1"/>
</dbReference>
<organism evidence="11 12">
    <name type="scientific">Triparma retinervis</name>
    <dbReference type="NCBI Taxonomy" id="2557542"/>
    <lineage>
        <taxon>Eukaryota</taxon>
        <taxon>Sar</taxon>
        <taxon>Stramenopiles</taxon>
        <taxon>Ochrophyta</taxon>
        <taxon>Bolidophyceae</taxon>
        <taxon>Parmales</taxon>
        <taxon>Triparmaceae</taxon>
        <taxon>Triparma</taxon>
    </lineage>
</organism>
<protein>
    <recommendedName>
        <fullName evidence="10">Cyclic nucleotide-binding domain-containing protein</fullName>
    </recommendedName>
</protein>
<feature type="transmembrane region" description="Helical" evidence="9">
    <location>
        <begin position="284"/>
        <end position="303"/>
    </location>
</feature>
<dbReference type="Gene3D" id="1.10.287.630">
    <property type="entry name" value="Helix hairpin bin"/>
    <property type="match status" value="1"/>
</dbReference>
<keyword evidence="2" id="KW-0813">Transport</keyword>
<dbReference type="Gene3D" id="1.10.287.70">
    <property type="match status" value="1"/>
</dbReference>
<keyword evidence="8" id="KW-0407">Ion channel</keyword>
<feature type="non-terminal residue" evidence="11">
    <location>
        <position position="424"/>
    </location>
</feature>
<dbReference type="GO" id="GO:0005249">
    <property type="term" value="F:voltage-gated potassium channel activity"/>
    <property type="evidence" value="ECO:0007669"/>
    <property type="project" value="TreeGrafter"/>
</dbReference>
<dbReference type="InterPro" id="IPR005821">
    <property type="entry name" value="Ion_trans_dom"/>
</dbReference>
<keyword evidence="12" id="KW-1185">Reference proteome</keyword>
<dbReference type="SUPFAM" id="SSF81324">
    <property type="entry name" value="Voltage-gated potassium channels"/>
    <property type="match status" value="1"/>
</dbReference>
<dbReference type="Proteomes" id="UP001165082">
    <property type="component" value="Unassembled WGS sequence"/>
</dbReference>
<evidence type="ECO:0000313" key="11">
    <source>
        <dbReference type="EMBL" id="GMH48351.1"/>
    </source>
</evidence>
<accession>A0A9W6ZA12</accession>
<dbReference type="PANTHER" id="PTHR10217">
    <property type="entry name" value="VOLTAGE AND LIGAND GATED POTASSIUM CHANNEL"/>
    <property type="match status" value="1"/>
</dbReference>
<keyword evidence="5" id="KW-0406">Ion transport</keyword>
<dbReference type="InterPro" id="IPR018490">
    <property type="entry name" value="cNMP-bd_dom_sf"/>
</dbReference>
<evidence type="ECO:0000256" key="2">
    <source>
        <dbReference type="ARBA" id="ARBA00022448"/>
    </source>
</evidence>
<evidence type="ECO:0000256" key="1">
    <source>
        <dbReference type="ARBA" id="ARBA00004141"/>
    </source>
</evidence>
<dbReference type="InterPro" id="IPR000595">
    <property type="entry name" value="cNMP-bd_dom"/>
</dbReference>
<feature type="domain" description="Cyclic nucleotide-binding" evidence="10">
    <location>
        <begin position="388"/>
        <end position="424"/>
    </location>
</feature>
<dbReference type="AlphaFoldDB" id="A0A9W6ZA12"/>
<evidence type="ECO:0000259" key="10">
    <source>
        <dbReference type="PROSITE" id="PS50042"/>
    </source>
</evidence>
<evidence type="ECO:0000256" key="5">
    <source>
        <dbReference type="ARBA" id="ARBA00023065"/>
    </source>
</evidence>
<keyword evidence="4 9" id="KW-1133">Transmembrane helix</keyword>
<dbReference type="SUPFAM" id="SSF51206">
    <property type="entry name" value="cAMP-binding domain-like"/>
    <property type="match status" value="1"/>
</dbReference>
<keyword evidence="7" id="KW-1071">Ligand-gated ion channel</keyword>
<comment type="subcellular location">
    <subcellularLocation>
        <location evidence="1">Membrane</location>
        <topology evidence="1">Multi-pass membrane protein</topology>
    </subcellularLocation>
</comment>
<keyword evidence="6 9" id="KW-0472">Membrane</keyword>
<evidence type="ECO:0000256" key="7">
    <source>
        <dbReference type="ARBA" id="ARBA00023286"/>
    </source>
</evidence>
<keyword evidence="3 9" id="KW-0812">Transmembrane</keyword>
<reference evidence="11" key="1">
    <citation type="submission" date="2022-07" db="EMBL/GenBank/DDBJ databases">
        <title>Genome analysis of Parmales, a sister group of diatoms, reveals the evolutionary specialization of diatoms from phago-mixotrophs to photoautotrophs.</title>
        <authorList>
            <person name="Ban H."/>
            <person name="Sato S."/>
            <person name="Yoshikawa S."/>
            <person name="Kazumasa Y."/>
            <person name="Nakamura Y."/>
            <person name="Ichinomiya M."/>
            <person name="Saitoh K."/>
            <person name="Sato N."/>
            <person name="Blanc-Mathieu R."/>
            <person name="Endo H."/>
            <person name="Kuwata A."/>
            <person name="Ogata H."/>
        </authorList>
    </citation>
    <scope>NUCLEOTIDE SEQUENCE</scope>
</reference>
<feature type="transmembrane region" description="Helical" evidence="9">
    <location>
        <begin position="252"/>
        <end position="272"/>
    </location>
</feature>
<evidence type="ECO:0000256" key="4">
    <source>
        <dbReference type="ARBA" id="ARBA00022989"/>
    </source>
</evidence>
<evidence type="ECO:0000313" key="12">
    <source>
        <dbReference type="Proteomes" id="UP001165082"/>
    </source>
</evidence>
<sequence length="424" mass="48762">SIHPNDSLKFYWDVLNVSAISFHILCTPLRVAFCSNFGSDSSEDGTDDDGMWMTSPVLRAIYCALECYAFADVMLRFRLGIYDAETREVIMDRRVISQRYLKGGFLWNLANAVPLDIINVAFFSCRNDKLTLATLVKITRIPVLFRTMNTIKLNRDFRDFTQRHPSVMRLVKILFLFFMILHVMSCTYWRMYLSVKARYFNAANLVESESYEDYCDPDTLEYVGNRTEPDSFEYKYCTSIDTMWRPYEETLASSRVIDAYATSLYWSLLIVLGSSVEPTNRLEYGFSIATTIFGMLVFAVIIGSSSSLITSLDSEGEARIEQMNAINQYMSFRGVPRYLQNKVRAYYEYLWVSGQANHHRRAFDELPPMLQMQISLFLKRAMIESCSVFTNLTPSSVVAIMNRLEETIAIPNEVIILQGSVGDK</sequence>
<evidence type="ECO:0000256" key="3">
    <source>
        <dbReference type="ARBA" id="ARBA00022692"/>
    </source>
</evidence>
<dbReference type="PROSITE" id="PS50042">
    <property type="entry name" value="CNMP_BINDING_3"/>
    <property type="match status" value="1"/>
</dbReference>
<dbReference type="FunFam" id="1.10.287.630:FF:000001">
    <property type="entry name" value="Cyclic nucleotide-gated channel alpha 3"/>
    <property type="match status" value="1"/>
</dbReference>
<evidence type="ECO:0000256" key="6">
    <source>
        <dbReference type="ARBA" id="ARBA00023136"/>
    </source>
</evidence>
<name>A0A9W6ZA12_9STRA</name>
<gene>
    <name evidence="11" type="ORF">TrRE_jg9904</name>
</gene>
<proteinExistence type="predicted"/>
<feature type="non-terminal residue" evidence="11">
    <location>
        <position position="1"/>
    </location>
</feature>
<dbReference type="Pfam" id="PF00520">
    <property type="entry name" value="Ion_trans"/>
    <property type="match status" value="1"/>
</dbReference>
<evidence type="ECO:0000256" key="9">
    <source>
        <dbReference type="SAM" id="Phobius"/>
    </source>
</evidence>
<feature type="transmembrane region" description="Helical" evidence="9">
    <location>
        <begin position="173"/>
        <end position="191"/>
    </location>
</feature>